<gene>
    <name evidence="2" type="ORF">UFOVP574_40</name>
</gene>
<dbReference type="EMBL" id="LR796549">
    <property type="protein sequence ID" value="CAB4150851.1"/>
    <property type="molecule type" value="Genomic_DNA"/>
</dbReference>
<protein>
    <submittedName>
        <fullName evidence="2">Uncharacterized protein</fullName>
    </submittedName>
</protein>
<accession>A0A6J5MY18</accession>
<name>A0A6J5MY18_9CAUD</name>
<sequence length="755" mass="76925">MAFNPQTGEYEQDMVADPVNPPASNPFGFDPGQATRDYLAGVANPQTLTALLGAEGAARPALGALGLKDIGQYTGGAAAFDPQAFLNARPDILANYRGDPGYAQMYGSLEQYAKAAADAEGLTPQFTTKQGGSLDLLKEAAGVTSGVETAANTALRTAGAADVAGLAPQLAATYNQINPEVLGSLQRAQTLQASTDQYGGMRNAIQNAQQFGNLQFNPAQASLLGAAPQVGLGGYNAAQVGAQGYNPTQASAQGYNAALAQSQGYQAQQAQSQGYQSQGYTPQGYQAAQAGTGMQTEAERLARGQLGQSLYAEALQAGPSQAARTLGDRAAQFATSTGGLSPEEIRNLQQGTREAYAARGIEMSNPAIAAEAAARSGAMRQRQAEDLATATALNQAYTQDLTTNRNFGTGLYGQEIGLQQSNQQAALQAALANQQANQNVALANVGATNQANQFTAGLGAEAAQFTANAANQAGQFGASAFNQAQLQNALLGSQAGQFTASAANQAALQNAQNITGANQFGAGAQNQVSLANQAAANQASQFGAGAQNQANLANQAALNQARQFGAEAGNQGQLTNAQLQAQYAMANQGAANQFALTNQAAGLDVNAQNRLFAANQQQQNISNLGLLGQAGTNAAEANRAYALNLAQGYRGAAYDPSAMLLGQQSNAPQTAAAQQGYALDLAKTFNTPTTYNPDTGINLSLANQANITNQNIAQQSAAAQLQAAKESASATKTAGITSGIGSLLGGAAGAALIVA</sequence>
<organism evidence="2">
    <name type="scientific">uncultured Caudovirales phage</name>
    <dbReference type="NCBI Taxonomy" id="2100421"/>
    <lineage>
        <taxon>Viruses</taxon>
        <taxon>Duplodnaviria</taxon>
        <taxon>Heunggongvirae</taxon>
        <taxon>Uroviricota</taxon>
        <taxon>Caudoviricetes</taxon>
        <taxon>Peduoviridae</taxon>
        <taxon>Maltschvirus</taxon>
        <taxon>Maltschvirus maltsch</taxon>
    </lineage>
</organism>
<evidence type="ECO:0000256" key="1">
    <source>
        <dbReference type="SAM" id="MobiDB-lite"/>
    </source>
</evidence>
<proteinExistence type="predicted"/>
<feature type="region of interest" description="Disordered" evidence="1">
    <location>
        <begin position="1"/>
        <end position="31"/>
    </location>
</feature>
<evidence type="ECO:0000313" key="2">
    <source>
        <dbReference type="EMBL" id="CAB4150851.1"/>
    </source>
</evidence>
<reference evidence="2" key="1">
    <citation type="submission" date="2020-04" db="EMBL/GenBank/DDBJ databases">
        <authorList>
            <person name="Chiriac C."/>
            <person name="Salcher M."/>
            <person name="Ghai R."/>
            <person name="Kavagutti S V."/>
        </authorList>
    </citation>
    <scope>NUCLEOTIDE SEQUENCE</scope>
</reference>